<evidence type="ECO:0000259" key="6">
    <source>
        <dbReference type="PROSITE" id="PS51158"/>
    </source>
</evidence>
<dbReference type="STRING" id="400682.A0A1X7V668"/>
<evidence type="ECO:0000313" key="7">
    <source>
        <dbReference type="EnsemblMetazoa" id="Aqu2.1.35765_001"/>
    </source>
</evidence>
<evidence type="ECO:0000256" key="1">
    <source>
        <dbReference type="ARBA" id="ARBA00022527"/>
    </source>
</evidence>
<dbReference type="PANTHER" id="PTHR45992">
    <property type="entry name" value="EUKARYOTIC ELONGATION FACTOR 2 KINASE-RELATED"/>
    <property type="match status" value="1"/>
</dbReference>
<dbReference type="GO" id="GO:0005524">
    <property type="term" value="F:ATP binding"/>
    <property type="evidence" value="ECO:0007669"/>
    <property type="project" value="UniProtKB-KW"/>
</dbReference>
<feature type="domain" description="Alpha-type protein kinase" evidence="6">
    <location>
        <begin position="41"/>
        <end position="251"/>
    </location>
</feature>
<keyword evidence="4" id="KW-0418">Kinase</keyword>
<dbReference type="Gene3D" id="3.20.200.10">
    <property type="entry name" value="MHCK/EF2 kinase"/>
    <property type="match status" value="1"/>
</dbReference>
<dbReference type="InterPro" id="IPR006597">
    <property type="entry name" value="Sel1-like"/>
</dbReference>
<keyword evidence="3" id="KW-0547">Nucleotide-binding</keyword>
<evidence type="ECO:0000313" key="8">
    <source>
        <dbReference type="Proteomes" id="UP000007879"/>
    </source>
</evidence>
<dbReference type="AlphaFoldDB" id="A0A1X7V668"/>
<dbReference type="FunFam" id="3.20.200.10:FF:000002">
    <property type="entry name" value="Eukaryotic elongation factor 2 kinase"/>
    <property type="match status" value="1"/>
</dbReference>
<dbReference type="GO" id="GO:0031037">
    <property type="term" value="P:myosin II filament disassembly"/>
    <property type="evidence" value="ECO:0007669"/>
    <property type="project" value="TreeGrafter"/>
</dbReference>
<reference evidence="8" key="1">
    <citation type="journal article" date="2010" name="Nature">
        <title>The Amphimedon queenslandica genome and the evolution of animal complexity.</title>
        <authorList>
            <person name="Srivastava M."/>
            <person name="Simakov O."/>
            <person name="Chapman J."/>
            <person name="Fahey B."/>
            <person name="Gauthier M.E."/>
            <person name="Mitros T."/>
            <person name="Richards G.S."/>
            <person name="Conaco C."/>
            <person name="Dacre M."/>
            <person name="Hellsten U."/>
            <person name="Larroux C."/>
            <person name="Putnam N.H."/>
            <person name="Stanke M."/>
            <person name="Adamska M."/>
            <person name="Darling A."/>
            <person name="Degnan S.M."/>
            <person name="Oakley T.H."/>
            <person name="Plachetzki D.C."/>
            <person name="Zhai Y."/>
            <person name="Adamski M."/>
            <person name="Calcino A."/>
            <person name="Cummins S.F."/>
            <person name="Goodstein D.M."/>
            <person name="Harris C."/>
            <person name="Jackson D.J."/>
            <person name="Leys S.P."/>
            <person name="Shu S."/>
            <person name="Woodcroft B.J."/>
            <person name="Vervoort M."/>
            <person name="Kosik K.S."/>
            <person name="Manning G."/>
            <person name="Degnan B.M."/>
            <person name="Rokhsar D.S."/>
        </authorList>
    </citation>
    <scope>NUCLEOTIDE SEQUENCE [LARGE SCALE GENOMIC DNA]</scope>
</reference>
<dbReference type="eggNOG" id="ENOG502QVA3">
    <property type="taxonomic scope" value="Eukaryota"/>
</dbReference>
<dbReference type="InParanoid" id="A0A1X7V668"/>
<dbReference type="Pfam" id="PF08238">
    <property type="entry name" value="Sel1"/>
    <property type="match status" value="3"/>
</dbReference>
<evidence type="ECO:0000256" key="3">
    <source>
        <dbReference type="ARBA" id="ARBA00022741"/>
    </source>
</evidence>
<organism evidence="7">
    <name type="scientific">Amphimedon queenslandica</name>
    <name type="common">Sponge</name>
    <dbReference type="NCBI Taxonomy" id="400682"/>
    <lineage>
        <taxon>Eukaryota</taxon>
        <taxon>Metazoa</taxon>
        <taxon>Porifera</taxon>
        <taxon>Demospongiae</taxon>
        <taxon>Heteroscleromorpha</taxon>
        <taxon>Haplosclerida</taxon>
        <taxon>Niphatidae</taxon>
        <taxon>Amphimedon</taxon>
    </lineage>
</organism>
<dbReference type="PANTHER" id="PTHR45992:SF2">
    <property type="entry name" value="EUKARYOTIC ELONGATION FACTOR 2 KINASE"/>
    <property type="match status" value="1"/>
</dbReference>
<accession>A0A1X7V668</accession>
<proteinExistence type="predicted"/>
<dbReference type="InterPro" id="IPR004166">
    <property type="entry name" value="a-kinase_dom"/>
</dbReference>
<dbReference type="GO" id="GO:0004686">
    <property type="term" value="F:elongation factor-2 kinase activity"/>
    <property type="evidence" value="ECO:0007669"/>
    <property type="project" value="TreeGrafter"/>
</dbReference>
<dbReference type="SMART" id="SM00811">
    <property type="entry name" value="Alpha_kinase"/>
    <property type="match status" value="1"/>
</dbReference>
<dbReference type="SUPFAM" id="SSF81901">
    <property type="entry name" value="HCP-like"/>
    <property type="match status" value="1"/>
</dbReference>
<evidence type="ECO:0000256" key="5">
    <source>
        <dbReference type="ARBA" id="ARBA00022840"/>
    </source>
</evidence>
<dbReference type="OMA" id="CLQMEAK"/>
<dbReference type="InterPro" id="IPR051852">
    <property type="entry name" value="Alpha-type_PK"/>
</dbReference>
<protein>
    <recommendedName>
        <fullName evidence="6">Alpha-type protein kinase domain-containing protein</fullName>
    </recommendedName>
</protein>
<dbReference type="Proteomes" id="UP000007879">
    <property type="component" value="Unassembled WGS sequence"/>
</dbReference>
<evidence type="ECO:0000256" key="4">
    <source>
        <dbReference type="ARBA" id="ARBA00022777"/>
    </source>
</evidence>
<dbReference type="KEGG" id="aqu:100639147"/>
<keyword evidence="8" id="KW-1185">Reference proteome</keyword>
<sequence>MASILAKKHWEEAVKKVKSLEDPWEDIDFDSLPERVAIRHVYNPRSKSWWQDEVLIKMQEKPFAFGAMRECYRMKKLSKFSVQPDWHNASNYVAKCYKSEESATALKQDVQLQMDAKLWGEKYNKRNPPKKVDFFQAYLITLKEPLNGKTNYCVEHFMEGNYIKYNSNSGYISDVNRLTPQAFSHFTFEKSGHQLIVVDIQGVGDLYTDPQIHTLDMKDYGEANLGDKGMALFFSSHLCSPLCSALGLSSFDLHDKERVRLMSHSWEVSTTTVVTPIDNDEAVPKQLCSKRKSLSDVFERVSLDLTAGSLSSPVIENKHISDDVFNDKSKETGSEATVTRLQENVKHRISSVALELMEGDTIVESYSLEQKNVNLGQVHYEMAIYHSKGRFTSEPDLDASLFHLHKAADLCLGAALFELGCIYRQLPHYELDCLSVEATPDNEAMGLKYLKSAAKTGLRQAMIVVGRILETGENSERDWKEAAHWYTLALNSLKSESEVPLEDDYIIMAKLGNMYNTGKFGLSTDYEKAGQYFQEAADLAMEEMKGKLANKYYMLAEEAWSCMD</sequence>
<evidence type="ECO:0000256" key="2">
    <source>
        <dbReference type="ARBA" id="ARBA00022679"/>
    </source>
</evidence>
<dbReference type="GO" id="GO:1903013">
    <property type="term" value="P:response to differentiation-inducing factor 1"/>
    <property type="evidence" value="ECO:0007669"/>
    <property type="project" value="TreeGrafter"/>
</dbReference>
<keyword evidence="2" id="KW-0808">Transferase</keyword>
<gene>
    <name evidence="7" type="primary">100639147</name>
</gene>
<dbReference type="Gene3D" id="1.25.40.10">
    <property type="entry name" value="Tetratricopeptide repeat domain"/>
    <property type="match status" value="1"/>
</dbReference>
<dbReference type="EnsemblMetazoa" id="Aqu2.1.35765_001">
    <property type="protein sequence ID" value="Aqu2.1.35765_001"/>
    <property type="gene ID" value="Aqu2.1.35765"/>
</dbReference>
<dbReference type="EnsemblMetazoa" id="XM_003385454.3">
    <property type="protein sequence ID" value="XP_003385502.1"/>
    <property type="gene ID" value="LOC100639147"/>
</dbReference>
<dbReference type="PROSITE" id="PS51158">
    <property type="entry name" value="ALPHA_KINASE"/>
    <property type="match status" value="1"/>
</dbReference>
<reference evidence="7" key="2">
    <citation type="submission" date="2017-05" db="UniProtKB">
        <authorList>
            <consortium name="EnsemblMetazoa"/>
        </authorList>
    </citation>
    <scope>IDENTIFICATION</scope>
</reference>
<keyword evidence="5" id="KW-0067">ATP-binding</keyword>
<dbReference type="OrthoDB" id="301415at2759"/>
<name>A0A1X7V668_AMPQE</name>
<keyword evidence="1" id="KW-0723">Serine/threonine-protein kinase</keyword>
<dbReference type="InterPro" id="IPR011990">
    <property type="entry name" value="TPR-like_helical_dom_sf"/>
</dbReference>
<dbReference type="SMART" id="SM00671">
    <property type="entry name" value="SEL1"/>
    <property type="match status" value="3"/>
</dbReference>
<dbReference type="Pfam" id="PF02816">
    <property type="entry name" value="Alpha_kinase"/>
    <property type="match status" value="1"/>
</dbReference>
<dbReference type="SUPFAM" id="SSF56112">
    <property type="entry name" value="Protein kinase-like (PK-like)"/>
    <property type="match status" value="1"/>
</dbReference>
<dbReference type="InterPro" id="IPR011009">
    <property type="entry name" value="Kinase-like_dom_sf"/>
</dbReference>
<dbReference type="Gene3D" id="3.30.200.20">
    <property type="entry name" value="Phosphorylase Kinase, domain 1"/>
    <property type="match status" value="2"/>
</dbReference>